<accession>A0A3B1C096</accession>
<dbReference type="Pfam" id="PF00654">
    <property type="entry name" value="Voltage_CLC"/>
    <property type="match status" value="1"/>
</dbReference>
<feature type="transmembrane region" description="Helical" evidence="10">
    <location>
        <begin position="197"/>
        <end position="221"/>
    </location>
</feature>
<keyword evidence="4 10" id="KW-1133">Transmembrane helix</keyword>
<dbReference type="InterPro" id="IPR001807">
    <property type="entry name" value="ClC"/>
</dbReference>
<dbReference type="GO" id="GO:0005254">
    <property type="term" value="F:chloride channel activity"/>
    <property type="evidence" value="ECO:0007669"/>
    <property type="project" value="UniProtKB-KW"/>
</dbReference>
<sequence length="431" mass="45390">MYRHHLKRARRHYFSPRKLRLRAAFWGGALLIGATAAAFALLSHFSDNYFYQLYIDHPYIAYALPPLGLALIAWLTRNFFVGTEGSGIPQAIAALEMNQHALRAKVLSLKVAGGKIFLTSLGLLCGASIGREGPTVHVGASIMYSLRHIALFRGRDMTHGLILAGGAAGISAAFNTPLAGIMFAIEEMGRAFNKRNSGTLIISVVLAGVVALFILGDYTYFGKSSAALPLTSAWLAVAICGIGGGLLGGLFSTALIQGTRKLAPIALSHPVLLAFGCGLLITLFGISSDGLTYGTGYEAARHLVDGGEPSLAFPFLKMLATVASYLSGIPGGIFAPSLSVGAGLGADLALIMPNTPASALIMLGMVGYFTGVVQTPITAFIIVMEMNADSSMLLPLMTTALIAKGISHLVCPVPIYEALALAYLDRNKDKE</sequence>
<name>A0A3B1C096_9ZZZZ</name>
<feature type="transmembrane region" description="Helical" evidence="10">
    <location>
        <begin position="21"/>
        <end position="45"/>
    </location>
</feature>
<evidence type="ECO:0000256" key="7">
    <source>
        <dbReference type="ARBA" id="ARBA00023173"/>
    </source>
</evidence>
<dbReference type="InterPro" id="IPR014743">
    <property type="entry name" value="Cl-channel_core"/>
</dbReference>
<keyword evidence="3 10" id="KW-0812">Transmembrane</keyword>
<dbReference type="PANTHER" id="PTHR43427">
    <property type="entry name" value="CHLORIDE CHANNEL PROTEIN CLC-E"/>
    <property type="match status" value="1"/>
</dbReference>
<feature type="transmembrane region" description="Helical" evidence="10">
    <location>
        <begin position="233"/>
        <end position="255"/>
    </location>
</feature>
<evidence type="ECO:0000256" key="8">
    <source>
        <dbReference type="ARBA" id="ARBA00023214"/>
    </source>
</evidence>
<evidence type="ECO:0000256" key="2">
    <source>
        <dbReference type="ARBA" id="ARBA00022448"/>
    </source>
</evidence>
<keyword evidence="2" id="KW-0813">Transport</keyword>
<proteinExistence type="predicted"/>
<comment type="subcellular location">
    <subcellularLocation>
        <location evidence="1">Membrane</location>
        <topology evidence="1">Multi-pass membrane protein</topology>
    </subcellularLocation>
</comment>
<reference evidence="11" key="1">
    <citation type="submission" date="2018-06" db="EMBL/GenBank/DDBJ databases">
        <authorList>
            <person name="Zhirakovskaya E."/>
        </authorList>
    </citation>
    <scope>NUCLEOTIDE SEQUENCE</scope>
</reference>
<dbReference type="Gene3D" id="1.10.3080.10">
    <property type="entry name" value="Clc chloride channel"/>
    <property type="match status" value="1"/>
</dbReference>
<evidence type="ECO:0000313" key="11">
    <source>
        <dbReference type="EMBL" id="VAX10317.1"/>
    </source>
</evidence>
<organism evidence="11">
    <name type="scientific">hydrothermal vent metagenome</name>
    <dbReference type="NCBI Taxonomy" id="652676"/>
    <lineage>
        <taxon>unclassified sequences</taxon>
        <taxon>metagenomes</taxon>
        <taxon>ecological metagenomes</taxon>
    </lineage>
</organism>
<keyword evidence="5" id="KW-0406">Ion transport</keyword>
<dbReference type="SUPFAM" id="SSF81340">
    <property type="entry name" value="Clc chloride channel"/>
    <property type="match status" value="1"/>
</dbReference>
<feature type="transmembrane region" description="Helical" evidence="10">
    <location>
        <begin position="161"/>
        <end position="185"/>
    </location>
</feature>
<evidence type="ECO:0000256" key="5">
    <source>
        <dbReference type="ARBA" id="ARBA00023065"/>
    </source>
</evidence>
<evidence type="ECO:0000256" key="1">
    <source>
        <dbReference type="ARBA" id="ARBA00004141"/>
    </source>
</evidence>
<evidence type="ECO:0000256" key="9">
    <source>
        <dbReference type="ARBA" id="ARBA00023303"/>
    </source>
</evidence>
<feature type="transmembrane region" description="Helical" evidence="10">
    <location>
        <begin position="107"/>
        <end position="129"/>
    </location>
</feature>
<feature type="transmembrane region" description="Helical" evidence="10">
    <location>
        <begin position="402"/>
        <end position="424"/>
    </location>
</feature>
<dbReference type="PANTHER" id="PTHR43427:SF6">
    <property type="entry name" value="CHLORIDE CHANNEL PROTEIN CLC-E"/>
    <property type="match status" value="1"/>
</dbReference>
<dbReference type="EMBL" id="UOFY01000047">
    <property type="protein sequence ID" value="VAX10317.1"/>
    <property type="molecule type" value="Genomic_DNA"/>
</dbReference>
<feature type="transmembrane region" description="Helical" evidence="10">
    <location>
        <begin position="267"/>
        <end position="286"/>
    </location>
</feature>
<dbReference type="PRINTS" id="PR00762">
    <property type="entry name" value="CLCHANNEL"/>
</dbReference>
<dbReference type="InterPro" id="IPR050368">
    <property type="entry name" value="ClC-type_chloride_channel"/>
</dbReference>
<evidence type="ECO:0000256" key="3">
    <source>
        <dbReference type="ARBA" id="ARBA00022692"/>
    </source>
</evidence>
<evidence type="ECO:0000256" key="10">
    <source>
        <dbReference type="SAM" id="Phobius"/>
    </source>
</evidence>
<keyword evidence="9" id="KW-0407">Ion channel</keyword>
<keyword evidence="8" id="KW-0868">Chloride</keyword>
<gene>
    <name evidence="11" type="ORF">MNBD_GAMMA25-82</name>
</gene>
<protein>
    <submittedName>
        <fullName evidence="11">Chloride channel protein</fullName>
    </submittedName>
</protein>
<feature type="transmembrane region" description="Helical" evidence="10">
    <location>
        <begin position="57"/>
        <end position="76"/>
    </location>
</feature>
<feature type="transmembrane region" description="Helical" evidence="10">
    <location>
        <begin position="359"/>
        <end position="382"/>
    </location>
</feature>
<dbReference type="AlphaFoldDB" id="A0A3B1C096"/>
<dbReference type="GO" id="GO:0034707">
    <property type="term" value="C:chloride channel complex"/>
    <property type="evidence" value="ECO:0007669"/>
    <property type="project" value="UniProtKB-KW"/>
</dbReference>
<keyword evidence="6 10" id="KW-0472">Membrane</keyword>
<dbReference type="CDD" id="cd01034">
    <property type="entry name" value="EriC_like"/>
    <property type="match status" value="1"/>
</dbReference>
<keyword evidence="7" id="KW-0869">Chloride channel</keyword>
<evidence type="ECO:0000256" key="6">
    <source>
        <dbReference type="ARBA" id="ARBA00023136"/>
    </source>
</evidence>
<evidence type="ECO:0000256" key="4">
    <source>
        <dbReference type="ARBA" id="ARBA00022989"/>
    </source>
</evidence>